<dbReference type="EMBL" id="KZ451951">
    <property type="protein sequence ID" value="PKA58524.1"/>
    <property type="molecule type" value="Genomic_DNA"/>
</dbReference>
<protein>
    <submittedName>
        <fullName evidence="7">Myb family transcription factor APL</fullName>
    </submittedName>
</protein>
<evidence type="ECO:0000256" key="1">
    <source>
        <dbReference type="ARBA" id="ARBA00023015"/>
    </source>
</evidence>
<feature type="region of interest" description="Disordered" evidence="5">
    <location>
        <begin position="276"/>
        <end position="302"/>
    </location>
</feature>
<dbReference type="STRING" id="1088818.A0A2I0ASK1"/>
<sequence>MYHHLHHLPSERTTLASNSGLVLSTDAKPRLKWTPELHEHFVEAVDKLGGPEKATPKTLMRLMGIPGLTLYHLKSHLQKYRLSKNIHVQATGATEKNGFTTAEERTSESSRPVVSFINGDSHSNKNVQISETLQVQIEVQKRLNEQLEVQRRLQMRIEAQGKYLQSVLEKAQQTLGRKNLCSVGIEAAKVHISELVSKVSKECFPVFSDIPVLQFADYSMDSCLTTCEGSQKEPNTDMILGNYHDMNDYRVSSQMRMKDLNSISNPNELKTCLLEEEGERGGNRRAPMQLNSPKNSMDYKPPFAAGELDLNVENENNDSVSNCKEFDLNDFCWS</sequence>
<dbReference type="InterPro" id="IPR046955">
    <property type="entry name" value="PHR1-like"/>
</dbReference>
<dbReference type="InterPro" id="IPR017930">
    <property type="entry name" value="Myb_dom"/>
</dbReference>
<evidence type="ECO:0000313" key="7">
    <source>
        <dbReference type="EMBL" id="PKA58524.1"/>
    </source>
</evidence>
<keyword evidence="1" id="KW-0805">Transcription regulation</keyword>
<dbReference type="InterPro" id="IPR025756">
    <property type="entry name" value="Myb_CC_LHEQLE"/>
</dbReference>
<keyword evidence="4" id="KW-0539">Nucleus</keyword>
<gene>
    <name evidence="7" type="primary">APL</name>
    <name evidence="7" type="ORF">AXF42_Ash008811</name>
</gene>
<accession>A0A2I0ASK1</accession>
<keyword evidence="3" id="KW-0804">Transcription</keyword>
<dbReference type="OrthoDB" id="551907at2759"/>
<dbReference type="Gene3D" id="1.10.10.60">
    <property type="entry name" value="Homeodomain-like"/>
    <property type="match status" value="1"/>
</dbReference>
<feature type="domain" description="HTH myb-type" evidence="6">
    <location>
        <begin position="25"/>
        <end position="85"/>
    </location>
</feature>
<evidence type="ECO:0000256" key="2">
    <source>
        <dbReference type="ARBA" id="ARBA00023125"/>
    </source>
</evidence>
<dbReference type="FunFam" id="1.10.10.60:FF:000002">
    <property type="entry name" value="Myb family transcription factor"/>
    <property type="match status" value="1"/>
</dbReference>
<dbReference type="PANTHER" id="PTHR31499">
    <property type="entry name" value="MYB FAMILY TRANSCRIPTION FACTOR PHL11"/>
    <property type="match status" value="1"/>
</dbReference>
<keyword evidence="8" id="KW-1185">Reference proteome</keyword>
<dbReference type="PROSITE" id="PS51294">
    <property type="entry name" value="HTH_MYB"/>
    <property type="match status" value="1"/>
</dbReference>
<dbReference type="Pfam" id="PF00249">
    <property type="entry name" value="Myb_DNA-binding"/>
    <property type="match status" value="1"/>
</dbReference>
<dbReference type="InterPro" id="IPR001005">
    <property type="entry name" value="SANT/Myb"/>
</dbReference>
<keyword evidence="2" id="KW-0238">DNA-binding</keyword>
<name>A0A2I0ASK1_9ASPA</name>
<dbReference type="InterPro" id="IPR009057">
    <property type="entry name" value="Homeodomain-like_sf"/>
</dbReference>
<organism evidence="7 8">
    <name type="scientific">Apostasia shenzhenica</name>
    <dbReference type="NCBI Taxonomy" id="1088818"/>
    <lineage>
        <taxon>Eukaryota</taxon>
        <taxon>Viridiplantae</taxon>
        <taxon>Streptophyta</taxon>
        <taxon>Embryophyta</taxon>
        <taxon>Tracheophyta</taxon>
        <taxon>Spermatophyta</taxon>
        <taxon>Magnoliopsida</taxon>
        <taxon>Liliopsida</taxon>
        <taxon>Asparagales</taxon>
        <taxon>Orchidaceae</taxon>
        <taxon>Apostasioideae</taxon>
        <taxon>Apostasia</taxon>
    </lineage>
</organism>
<dbReference type="NCBIfam" id="TIGR01557">
    <property type="entry name" value="myb_SHAQKYF"/>
    <property type="match status" value="1"/>
</dbReference>
<proteinExistence type="predicted"/>
<evidence type="ECO:0000313" key="8">
    <source>
        <dbReference type="Proteomes" id="UP000236161"/>
    </source>
</evidence>
<dbReference type="InterPro" id="IPR006447">
    <property type="entry name" value="Myb_dom_plants"/>
</dbReference>
<dbReference type="GO" id="GO:0003677">
    <property type="term" value="F:DNA binding"/>
    <property type="evidence" value="ECO:0007669"/>
    <property type="project" value="UniProtKB-KW"/>
</dbReference>
<evidence type="ECO:0000256" key="5">
    <source>
        <dbReference type="SAM" id="MobiDB-lite"/>
    </source>
</evidence>
<dbReference type="AlphaFoldDB" id="A0A2I0ASK1"/>
<dbReference type="PANTHER" id="PTHR31499:SF2">
    <property type="entry name" value="MYB-RELATED PROTEIN 2"/>
    <property type="match status" value="1"/>
</dbReference>
<evidence type="ECO:0000259" key="6">
    <source>
        <dbReference type="PROSITE" id="PS51294"/>
    </source>
</evidence>
<dbReference type="Pfam" id="PF14379">
    <property type="entry name" value="Myb_CC_LHEQLE"/>
    <property type="match status" value="1"/>
</dbReference>
<evidence type="ECO:0000256" key="4">
    <source>
        <dbReference type="ARBA" id="ARBA00023242"/>
    </source>
</evidence>
<dbReference type="GO" id="GO:0003700">
    <property type="term" value="F:DNA-binding transcription factor activity"/>
    <property type="evidence" value="ECO:0007669"/>
    <property type="project" value="InterPro"/>
</dbReference>
<dbReference type="SUPFAM" id="SSF46689">
    <property type="entry name" value="Homeodomain-like"/>
    <property type="match status" value="1"/>
</dbReference>
<evidence type="ECO:0000256" key="3">
    <source>
        <dbReference type="ARBA" id="ARBA00023163"/>
    </source>
</evidence>
<dbReference type="Proteomes" id="UP000236161">
    <property type="component" value="Unassembled WGS sequence"/>
</dbReference>
<reference evidence="7 8" key="1">
    <citation type="journal article" date="2017" name="Nature">
        <title>The Apostasia genome and the evolution of orchids.</title>
        <authorList>
            <person name="Zhang G.Q."/>
            <person name="Liu K.W."/>
            <person name="Li Z."/>
            <person name="Lohaus R."/>
            <person name="Hsiao Y.Y."/>
            <person name="Niu S.C."/>
            <person name="Wang J.Y."/>
            <person name="Lin Y.C."/>
            <person name="Xu Q."/>
            <person name="Chen L.J."/>
            <person name="Yoshida K."/>
            <person name="Fujiwara S."/>
            <person name="Wang Z.W."/>
            <person name="Zhang Y.Q."/>
            <person name="Mitsuda N."/>
            <person name="Wang M."/>
            <person name="Liu G.H."/>
            <person name="Pecoraro L."/>
            <person name="Huang H.X."/>
            <person name="Xiao X.J."/>
            <person name="Lin M."/>
            <person name="Wu X.Y."/>
            <person name="Wu W.L."/>
            <person name="Chen Y.Y."/>
            <person name="Chang S.B."/>
            <person name="Sakamoto S."/>
            <person name="Ohme-Takagi M."/>
            <person name="Yagi M."/>
            <person name="Zeng S.J."/>
            <person name="Shen C.Y."/>
            <person name="Yeh C.M."/>
            <person name="Luo Y.B."/>
            <person name="Tsai W.C."/>
            <person name="Van de Peer Y."/>
            <person name="Liu Z.J."/>
        </authorList>
    </citation>
    <scope>NUCLEOTIDE SEQUENCE [LARGE SCALE GENOMIC DNA]</scope>
    <source>
        <strain evidence="8">cv. Shenzhen</strain>
        <tissue evidence="7">Stem</tissue>
    </source>
</reference>